<evidence type="ECO:0000313" key="2">
    <source>
        <dbReference type="Proteomes" id="UP001165960"/>
    </source>
</evidence>
<organism evidence="1 2">
    <name type="scientific">Entomophthora muscae</name>
    <dbReference type="NCBI Taxonomy" id="34485"/>
    <lineage>
        <taxon>Eukaryota</taxon>
        <taxon>Fungi</taxon>
        <taxon>Fungi incertae sedis</taxon>
        <taxon>Zoopagomycota</taxon>
        <taxon>Entomophthoromycotina</taxon>
        <taxon>Entomophthoromycetes</taxon>
        <taxon>Entomophthorales</taxon>
        <taxon>Entomophthoraceae</taxon>
        <taxon>Entomophthora</taxon>
    </lineage>
</organism>
<protein>
    <submittedName>
        <fullName evidence="1">Uncharacterized protein</fullName>
    </submittedName>
</protein>
<keyword evidence="2" id="KW-1185">Reference proteome</keyword>
<reference evidence="1" key="1">
    <citation type="submission" date="2022-04" db="EMBL/GenBank/DDBJ databases">
        <title>Genome of the entomopathogenic fungus Entomophthora muscae.</title>
        <authorList>
            <person name="Elya C."/>
            <person name="Lovett B.R."/>
            <person name="Lee E."/>
            <person name="Macias A.M."/>
            <person name="Hajek A.E."/>
            <person name="De Bivort B.L."/>
            <person name="Kasson M.T."/>
            <person name="De Fine Licht H.H."/>
            <person name="Stajich J.E."/>
        </authorList>
    </citation>
    <scope>NUCLEOTIDE SEQUENCE</scope>
    <source>
        <strain evidence="1">Berkeley</strain>
    </source>
</reference>
<proteinExistence type="predicted"/>
<comment type="caution">
    <text evidence="1">The sequence shown here is derived from an EMBL/GenBank/DDBJ whole genome shotgun (WGS) entry which is preliminary data.</text>
</comment>
<accession>A0ACC2RZR4</accession>
<name>A0ACC2RZR4_9FUNG</name>
<dbReference type="EMBL" id="QTSX02006396">
    <property type="protein sequence ID" value="KAJ9055532.1"/>
    <property type="molecule type" value="Genomic_DNA"/>
</dbReference>
<dbReference type="Proteomes" id="UP001165960">
    <property type="component" value="Unassembled WGS sequence"/>
</dbReference>
<gene>
    <name evidence="1" type="ORF">DSO57_1002828</name>
</gene>
<sequence>MNPVLFILQAAAAQTLHSWSPIHEGPDSPFRFVVKIFKAEYFLCLGALYQEDLVITTATHIRLSKTLYTVYVPISNITHLNHVPFSIAGIEIHEANQNIPFTPKADLALIKLKRETVYPTGLNLDYGKLGSNTGHSMFMVGWAREEIDFEMTDIAVQLNLPIHDPDDCARLNKGKWDPRVELCAGHAKVNHDAFYFLNGTPFSAAAMADTTWSACTRGGRETLITTSPVSSPASPHSAAGLI</sequence>
<evidence type="ECO:0000313" key="1">
    <source>
        <dbReference type="EMBL" id="KAJ9055532.1"/>
    </source>
</evidence>